<name>A0ABQ9JXH8_9CUCU</name>
<feature type="non-terminal residue" evidence="9">
    <location>
        <position position="1"/>
    </location>
</feature>
<accession>A0ABQ9JXH8</accession>
<evidence type="ECO:0000256" key="2">
    <source>
        <dbReference type="ARBA" id="ARBA00004123"/>
    </source>
</evidence>
<evidence type="ECO:0000256" key="1">
    <source>
        <dbReference type="ARBA" id="ARBA00001968"/>
    </source>
</evidence>
<dbReference type="PANTHER" id="PTHR22930:SF289">
    <property type="entry name" value="DDE TNP4 DOMAIN-CONTAINING PROTEIN-RELATED"/>
    <property type="match status" value="1"/>
</dbReference>
<keyword evidence="7" id="KW-0539">Nucleus</keyword>
<evidence type="ECO:0000256" key="6">
    <source>
        <dbReference type="ARBA" id="ARBA00022801"/>
    </source>
</evidence>
<dbReference type="Proteomes" id="UP001162164">
    <property type="component" value="Unassembled WGS sequence"/>
</dbReference>
<gene>
    <name evidence="9" type="ORF">NQ317_004097</name>
</gene>
<keyword evidence="6" id="KW-0378">Hydrolase</keyword>
<dbReference type="InterPro" id="IPR045249">
    <property type="entry name" value="HARBI1-like"/>
</dbReference>
<proteinExistence type="inferred from homology"/>
<dbReference type="InterPro" id="IPR027806">
    <property type="entry name" value="HARBI1_dom"/>
</dbReference>
<comment type="cofactor">
    <cofactor evidence="1">
        <name>a divalent metal cation</name>
        <dbReference type="ChEBI" id="CHEBI:60240"/>
    </cofactor>
</comment>
<evidence type="ECO:0000256" key="5">
    <source>
        <dbReference type="ARBA" id="ARBA00022723"/>
    </source>
</evidence>
<dbReference type="PANTHER" id="PTHR22930">
    <property type="match status" value="1"/>
</dbReference>
<keyword evidence="5" id="KW-0479">Metal-binding</keyword>
<feature type="non-terminal residue" evidence="9">
    <location>
        <position position="258"/>
    </location>
</feature>
<evidence type="ECO:0000256" key="3">
    <source>
        <dbReference type="ARBA" id="ARBA00006958"/>
    </source>
</evidence>
<evidence type="ECO:0000256" key="7">
    <source>
        <dbReference type="ARBA" id="ARBA00023242"/>
    </source>
</evidence>
<feature type="domain" description="DDE Tnp4" evidence="8">
    <location>
        <begin position="92"/>
        <end position="249"/>
    </location>
</feature>
<dbReference type="EMBL" id="JAPWTJ010000151">
    <property type="protein sequence ID" value="KAJ8982010.1"/>
    <property type="molecule type" value="Genomic_DNA"/>
</dbReference>
<evidence type="ECO:0000256" key="4">
    <source>
        <dbReference type="ARBA" id="ARBA00022722"/>
    </source>
</evidence>
<dbReference type="Pfam" id="PF13359">
    <property type="entry name" value="DDE_Tnp_4"/>
    <property type="match status" value="1"/>
</dbReference>
<sequence>VPVGQHLTLRTKVLTALNFYGYGSYQLNIGQNCNQSVSQSSVSKAICQITDALNTPEIFNRYVQFPRNINELQRLRNEFYRKYQFPGVIGCINCTHIAIYPPQSDDPLYPEHLYVNRKGYHSINTQLICDANLKILNVCARYPGSSHDTFIWNNSNVQTYMRNLHEHGHRSYFLLGDSGYPLRSYLLTPCNDAAPGTPEERYNISQKRTKRCNGGVLKLRFRCLLKHRMLHYPPERASKIINAVVVLHNMCIDANLPN</sequence>
<keyword evidence="10" id="KW-1185">Reference proteome</keyword>
<protein>
    <recommendedName>
        <fullName evidence="8">DDE Tnp4 domain-containing protein</fullName>
    </recommendedName>
</protein>
<comment type="caution">
    <text evidence="9">The sequence shown here is derived from an EMBL/GenBank/DDBJ whole genome shotgun (WGS) entry which is preliminary data.</text>
</comment>
<evidence type="ECO:0000313" key="9">
    <source>
        <dbReference type="EMBL" id="KAJ8982010.1"/>
    </source>
</evidence>
<reference evidence="9" key="1">
    <citation type="journal article" date="2023" name="Insect Mol. Biol.">
        <title>Genome sequencing provides insights into the evolution of gene families encoding plant cell wall-degrading enzymes in longhorned beetles.</title>
        <authorList>
            <person name="Shin N.R."/>
            <person name="Okamura Y."/>
            <person name="Kirsch R."/>
            <person name="Pauchet Y."/>
        </authorList>
    </citation>
    <scope>NUCLEOTIDE SEQUENCE</scope>
    <source>
        <strain evidence="9">MMC_N1</strain>
    </source>
</reference>
<evidence type="ECO:0000259" key="8">
    <source>
        <dbReference type="Pfam" id="PF13359"/>
    </source>
</evidence>
<comment type="similarity">
    <text evidence="3">Belongs to the HARBI1 family.</text>
</comment>
<keyword evidence="4" id="KW-0540">Nuclease</keyword>
<organism evidence="9 10">
    <name type="scientific">Molorchus minor</name>
    <dbReference type="NCBI Taxonomy" id="1323400"/>
    <lineage>
        <taxon>Eukaryota</taxon>
        <taxon>Metazoa</taxon>
        <taxon>Ecdysozoa</taxon>
        <taxon>Arthropoda</taxon>
        <taxon>Hexapoda</taxon>
        <taxon>Insecta</taxon>
        <taxon>Pterygota</taxon>
        <taxon>Neoptera</taxon>
        <taxon>Endopterygota</taxon>
        <taxon>Coleoptera</taxon>
        <taxon>Polyphaga</taxon>
        <taxon>Cucujiformia</taxon>
        <taxon>Chrysomeloidea</taxon>
        <taxon>Cerambycidae</taxon>
        <taxon>Lamiinae</taxon>
        <taxon>Monochamini</taxon>
        <taxon>Molorchus</taxon>
    </lineage>
</organism>
<comment type="subcellular location">
    <subcellularLocation>
        <location evidence="2">Nucleus</location>
    </subcellularLocation>
</comment>
<evidence type="ECO:0000313" key="10">
    <source>
        <dbReference type="Proteomes" id="UP001162164"/>
    </source>
</evidence>